<dbReference type="PANTHER" id="PTHR11098:SF1">
    <property type="entry name" value="NICOTINATE PHOSPHORIBOSYLTRANSFERASE"/>
    <property type="match status" value="1"/>
</dbReference>
<feature type="domain" description="Nicotinate phosphoribosyltransferase C-terminal" evidence="12">
    <location>
        <begin position="376"/>
        <end position="479"/>
    </location>
</feature>
<proteinExistence type="inferred from homology"/>
<gene>
    <name evidence="13" type="ORF">J0A67_08425</name>
</gene>
<feature type="domain" description="Nicotinate/nicotinamide phosphoribosyltransferase" evidence="10">
    <location>
        <begin position="167"/>
        <end position="348"/>
    </location>
</feature>
<dbReference type="InterPro" id="IPR041525">
    <property type="entry name" value="N/Namide_PRibTrfase"/>
</dbReference>
<evidence type="ECO:0000259" key="12">
    <source>
        <dbReference type="Pfam" id="PF17956"/>
    </source>
</evidence>
<evidence type="ECO:0000256" key="4">
    <source>
        <dbReference type="ARBA" id="ARBA00022553"/>
    </source>
</evidence>
<evidence type="ECO:0000256" key="3">
    <source>
        <dbReference type="ARBA" id="ARBA00013236"/>
    </source>
</evidence>
<evidence type="ECO:0000259" key="11">
    <source>
        <dbReference type="Pfam" id="PF17767"/>
    </source>
</evidence>
<comment type="catalytic activity">
    <reaction evidence="8 9">
        <text>5-phospho-alpha-D-ribose 1-diphosphate + nicotinate + ATP + H2O = nicotinate beta-D-ribonucleotide + ADP + phosphate + diphosphate</text>
        <dbReference type="Rhea" id="RHEA:36163"/>
        <dbReference type="ChEBI" id="CHEBI:15377"/>
        <dbReference type="ChEBI" id="CHEBI:30616"/>
        <dbReference type="ChEBI" id="CHEBI:32544"/>
        <dbReference type="ChEBI" id="CHEBI:33019"/>
        <dbReference type="ChEBI" id="CHEBI:43474"/>
        <dbReference type="ChEBI" id="CHEBI:57502"/>
        <dbReference type="ChEBI" id="CHEBI:58017"/>
        <dbReference type="ChEBI" id="CHEBI:456216"/>
        <dbReference type="EC" id="6.3.4.21"/>
    </reaction>
</comment>
<dbReference type="Proteomes" id="UP000664698">
    <property type="component" value="Unassembled WGS sequence"/>
</dbReference>
<dbReference type="Pfam" id="PF17956">
    <property type="entry name" value="NAPRTase_C"/>
    <property type="match status" value="1"/>
</dbReference>
<evidence type="ECO:0000256" key="9">
    <source>
        <dbReference type="RuleBase" id="RU365100"/>
    </source>
</evidence>
<sequence>MKITKDLYQSSLVLLTDFYQLTMAYAYWKSGKGEQEAVFNLFFRKHPFQGGFTLAAGLDYVVDFCNNFKFEKADLEYLEVMKDKDGSPVFEAAFLEYLQTLQFTCDIDAVEEGTVVFPNSPMVRVKGPLIQCQLLETPLLNIINFQTLIATKAARINFAAQGEPVLEFGLRRAQGIDGALAASRAAYIGGCTSTSNVMAGKLFGIPVAGTHAHSWIMSFETEMEAFEAYADAFPDQCVFLVDTYDTLNGVKNAIRVGEILRSKGKEMVGIRIDSGDLAYYSTKARQMLDEAGFPNAKIVASNDLDEHIIASLKSQDAAINVWGVGTKLVTAYDQPALGAVYKLSAIKNADGHWEPKVKVSQQSLKINVPGFHNTKRYYSKGKAVADMIYLEDQEINPKGVVIIDPVDATRRKRLMPAFYQEEILLKPIFKNGKKVYKLPTLAEIRARAASQLDSLDKTHMRLVNPHLYPVGLEENLHHLRMELVLKAKKFDNGED</sequence>
<dbReference type="GO" id="GO:0016757">
    <property type="term" value="F:glycosyltransferase activity"/>
    <property type="evidence" value="ECO:0007669"/>
    <property type="project" value="UniProtKB-KW"/>
</dbReference>
<dbReference type="InterPro" id="IPR040727">
    <property type="entry name" value="NAPRTase_N"/>
</dbReference>
<dbReference type="SUPFAM" id="SSF51690">
    <property type="entry name" value="Nicotinate/Quinolinate PRTase C-terminal domain-like"/>
    <property type="match status" value="1"/>
</dbReference>
<keyword evidence="5 9" id="KW-0436">Ligase</keyword>
<dbReference type="InterPro" id="IPR013785">
    <property type="entry name" value="Aldolase_TIM"/>
</dbReference>
<keyword evidence="4" id="KW-0597">Phosphoprotein</keyword>
<name>A0ABS3BNJ9_9BACT</name>
<dbReference type="CDD" id="cd01570">
    <property type="entry name" value="NAPRTase_A"/>
    <property type="match status" value="1"/>
</dbReference>
<keyword evidence="6 9" id="KW-0662">Pyridine nucleotide biosynthesis</keyword>
<dbReference type="PIRSF" id="PIRSF000484">
    <property type="entry name" value="NAPRT"/>
    <property type="match status" value="1"/>
</dbReference>
<dbReference type="NCBIfam" id="TIGR01513">
    <property type="entry name" value="NAPRTase_put"/>
    <property type="match status" value="1"/>
</dbReference>
<evidence type="ECO:0000256" key="5">
    <source>
        <dbReference type="ARBA" id="ARBA00022598"/>
    </source>
</evidence>
<comment type="function">
    <text evidence="9">Catalyzes the first step in the biosynthesis of NAD from nicotinic acid, the ATP-dependent synthesis of beta-nicotinate D-ribonucleotide from nicotinate and 5-phospho-D-ribose 1-phosphate.</text>
</comment>
<dbReference type="RefSeq" id="WP_206568870.1">
    <property type="nucleotide sequence ID" value="NZ_JAFKCW010000002.1"/>
</dbReference>
<evidence type="ECO:0000259" key="10">
    <source>
        <dbReference type="Pfam" id="PF04095"/>
    </source>
</evidence>
<dbReference type="NCBIfam" id="NF009131">
    <property type="entry name" value="PRK12484.1"/>
    <property type="match status" value="1"/>
</dbReference>
<reference evidence="13 14" key="1">
    <citation type="submission" date="2021-03" db="EMBL/GenBank/DDBJ databases">
        <title>novel species isolated from a fishpond in China.</title>
        <authorList>
            <person name="Lu H."/>
            <person name="Cai Z."/>
        </authorList>
    </citation>
    <scope>NUCLEOTIDE SEQUENCE [LARGE SCALE GENOMIC DNA]</scope>
    <source>
        <strain evidence="13 14">JCM 31546</strain>
    </source>
</reference>
<evidence type="ECO:0000313" key="13">
    <source>
        <dbReference type="EMBL" id="MBN7800883.1"/>
    </source>
</evidence>
<evidence type="ECO:0000256" key="2">
    <source>
        <dbReference type="ARBA" id="ARBA00010897"/>
    </source>
</evidence>
<dbReference type="InterPro" id="IPR006405">
    <property type="entry name" value="Nic_PRibTrfase_pncB"/>
</dbReference>
<keyword evidence="13" id="KW-0328">Glycosyltransferase</keyword>
<evidence type="ECO:0000256" key="1">
    <source>
        <dbReference type="ARBA" id="ARBA00004952"/>
    </source>
</evidence>
<dbReference type="InterPro" id="IPR041619">
    <property type="entry name" value="NAPRTase_C"/>
</dbReference>
<keyword evidence="7 9" id="KW-0808">Transferase</keyword>
<dbReference type="Gene3D" id="3.20.140.10">
    <property type="entry name" value="nicotinate phosphoribosyltransferase"/>
    <property type="match status" value="1"/>
</dbReference>
<dbReference type="NCBIfam" id="NF006695">
    <property type="entry name" value="PRK09243.1-2"/>
    <property type="match status" value="1"/>
</dbReference>
<organism evidence="13 14">
    <name type="scientific">Algoriphagus aestuariicola</name>
    <dbReference type="NCBI Taxonomy" id="1852016"/>
    <lineage>
        <taxon>Bacteria</taxon>
        <taxon>Pseudomonadati</taxon>
        <taxon>Bacteroidota</taxon>
        <taxon>Cytophagia</taxon>
        <taxon>Cytophagales</taxon>
        <taxon>Cyclobacteriaceae</taxon>
        <taxon>Algoriphagus</taxon>
    </lineage>
</organism>
<evidence type="ECO:0000256" key="6">
    <source>
        <dbReference type="ARBA" id="ARBA00022642"/>
    </source>
</evidence>
<dbReference type="GO" id="GO:0004516">
    <property type="term" value="F:nicotinate phosphoribosyltransferase activity"/>
    <property type="evidence" value="ECO:0007669"/>
    <property type="project" value="UniProtKB-EC"/>
</dbReference>
<evidence type="ECO:0000256" key="7">
    <source>
        <dbReference type="ARBA" id="ARBA00022679"/>
    </source>
</evidence>
<feature type="domain" description="Nicotinate phosphoribosyltransferase N-terminal" evidence="11">
    <location>
        <begin position="14"/>
        <end position="144"/>
    </location>
</feature>
<comment type="caution">
    <text evidence="13">The sequence shown here is derived from an EMBL/GenBank/DDBJ whole genome shotgun (WGS) entry which is preliminary data.</text>
</comment>
<dbReference type="SUPFAM" id="SSF54675">
    <property type="entry name" value="Nicotinate/Quinolinate PRTase N-terminal domain-like"/>
    <property type="match status" value="1"/>
</dbReference>
<dbReference type="EC" id="6.3.4.21" evidence="3 9"/>
<dbReference type="PANTHER" id="PTHR11098">
    <property type="entry name" value="NICOTINATE PHOSPHORIBOSYLTRANSFERASE"/>
    <property type="match status" value="1"/>
</dbReference>
<evidence type="ECO:0000256" key="8">
    <source>
        <dbReference type="ARBA" id="ARBA00048668"/>
    </source>
</evidence>
<comment type="PTM">
    <text evidence="9">Transiently phosphorylated on a His residue during the reaction cycle. Phosphorylation strongly increases the affinity for substrates and increases the rate of nicotinate D-ribonucleotide production. Dephosphorylation regenerates the low-affinity form of the enzyme, leading to product release.</text>
</comment>
<dbReference type="InterPro" id="IPR007229">
    <property type="entry name" value="Nic_PRibTrfase-Fam"/>
</dbReference>
<protein>
    <recommendedName>
        <fullName evidence="3 9">Nicotinate phosphoribosyltransferase</fullName>
        <ecNumber evidence="3 9">6.3.4.21</ecNumber>
    </recommendedName>
</protein>
<dbReference type="Pfam" id="PF17767">
    <property type="entry name" value="NAPRTase_N"/>
    <property type="match status" value="1"/>
</dbReference>
<dbReference type="Pfam" id="PF04095">
    <property type="entry name" value="NAPRTase"/>
    <property type="match status" value="1"/>
</dbReference>
<dbReference type="EMBL" id="JAFKCW010000002">
    <property type="protein sequence ID" value="MBN7800883.1"/>
    <property type="molecule type" value="Genomic_DNA"/>
</dbReference>
<keyword evidence="14" id="KW-1185">Reference proteome</keyword>
<dbReference type="Gene3D" id="3.20.20.70">
    <property type="entry name" value="Aldolase class I"/>
    <property type="match status" value="1"/>
</dbReference>
<comment type="similarity">
    <text evidence="2 9">Belongs to the NAPRTase family.</text>
</comment>
<comment type="pathway">
    <text evidence="1 9">Cofactor biosynthesis; NAD(+) biosynthesis; nicotinate D-ribonucleotide from nicotinate: step 1/1.</text>
</comment>
<accession>A0ABS3BNJ9</accession>
<evidence type="ECO:0000313" key="14">
    <source>
        <dbReference type="Proteomes" id="UP000664698"/>
    </source>
</evidence>
<dbReference type="InterPro" id="IPR036068">
    <property type="entry name" value="Nicotinate_pribotase-like_C"/>
</dbReference>